<dbReference type="InterPro" id="IPR038729">
    <property type="entry name" value="Rad50/SbcC_AAA"/>
</dbReference>
<dbReference type="Pfam" id="PF13476">
    <property type="entry name" value="AAA_23"/>
    <property type="match status" value="1"/>
</dbReference>
<sequence>MKPILLELKAFGPYRDKQVIDFTQLQDESIFLITGPTGAGKTTIFDAICYSLYGKASGSDRDQDTFRSHFSKDIDATEVSFQFNLKNKAYKIDRNPRQLKLKARGEGYTEDPAAAQLYYQNDEGKWQLLSSKIKDVNDDIQEIIGLDYEQFKKMIMIPQGEFRKLISENSRDREEVLQKIFHTYFYAEISNQLKEEAKELKMAMEQLDVKINQEIGRFYHDKEQETTSKETSMKSFLEDLAYKKREMIDEKALGEKQQTEKQIQLKTYQNHYFEAKNLEEKYQKKIQLETEKDKLLLDEEEMNNKKETISKAIEADKILPYEEKMKEREIEWQAQKKRVEENEKKRQHLELDFKSISQEFEREKANEKKRDELKEYINQLTKQLEKIKDYQKLNEEVEATTLRLKKLKNERLEEEETIKQTDSRIKILRSETDKVANIYEDKQQAEKELDQLKEKISSLTELDKELKELQHLRKNYQHTKAQYQEMKQQCEGTEKELEELEIQNRTHHASNLAEKLMEGSACPVCGSTHHPDKASHKVHAVSDDEVSTLQDRLKVEKEKLKSYESEYIEIKSNGQAQKQQVERLWKPFKELIEELNSPFILEVIRESDREKKELEQHLSDVNNKLVQLNQSKQEILKLEESLHALKVSSEKNIAEERKISEDSYRLQAKKDAILSNFHDKITTEKAHIEKLNNAQHQYDEMVAKWEQTEKNYHTIKEKLQTQLAICQESENFLTIEKKKYETQKHQYLSIVQASIFTDEQGYLDAKLSDNERSNLEEEYQIYQEKIKSTLKELEQIKVELTNKERPDLVKLAEELEKAEKAERELAKQLEGLRIKLEEIRYIESALEKLANDRIQLEEQYFDVGELANLAKGDNIQRLSFERYVLSTFLDEILLQANIRLDKMTDNRYQLIRSTSLAKRGAQSGLDLEVLDQYTGQQRSVKTLSGGEGFKAALSLALGMSDIIQAYAGGVQLDTLFIDEGFGTLDEVSLEQAIECLKDLQADQRLIGIISHVPQLKEEIRAKLQISASPNGSSAYFQL</sequence>
<keyword evidence="6" id="KW-0378">Hydrolase</keyword>
<dbReference type="GO" id="GO:0004527">
    <property type="term" value="F:exonuclease activity"/>
    <property type="evidence" value="ECO:0007669"/>
    <property type="project" value="UniProtKB-KW"/>
</dbReference>
<dbReference type="OrthoDB" id="9795626at2"/>
<keyword evidence="7" id="KW-1185">Reference proteome</keyword>
<evidence type="ECO:0000259" key="5">
    <source>
        <dbReference type="Pfam" id="PF13476"/>
    </source>
</evidence>
<evidence type="ECO:0000313" key="7">
    <source>
        <dbReference type="Proteomes" id="UP000252585"/>
    </source>
</evidence>
<gene>
    <name evidence="6" type="ORF">DFR57_112149</name>
</gene>
<dbReference type="Pfam" id="PF13558">
    <property type="entry name" value="SbcC_Walker_B"/>
    <property type="match status" value="1"/>
</dbReference>
<comment type="caution">
    <text evidence="6">The sequence shown here is derived from an EMBL/GenBank/DDBJ whole genome shotgun (WGS) entry which is preliminary data.</text>
</comment>
<evidence type="ECO:0000313" key="6">
    <source>
        <dbReference type="EMBL" id="RCW64970.1"/>
    </source>
</evidence>
<evidence type="ECO:0000256" key="2">
    <source>
        <dbReference type="ARBA" id="ARBA00011322"/>
    </source>
</evidence>
<reference evidence="6 7" key="1">
    <citation type="submission" date="2018-07" db="EMBL/GenBank/DDBJ databases">
        <title>Genomic Encyclopedia of Type Strains, Phase IV (KMG-IV): sequencing the most valuable type-strain genomes for metagenomic binning, comparative biology and taxonomic classification.</title>
        <authorList>
            <person name="Goeker M."/>
        </authorList>
    </citation>
    <scope>NUCLEOTIDE SEQUENCE [LARGE SCALE GENOMIC DNA]</scope>
    <source>
        <strain evidence="6 7">DSM 27696</strain>
    </source>
</reference>
<evidence type="ECO:0000256" key="4">
    <source>
        <dbReference type="SAM" id="Coils"/>
    </source>
</evidence>
<comment type="similarity">
    <text evidence="1">Belongs to the SMC family. SbcC subfamily.</text>
</comment>
<keyword evidence="6" id="KW-0269">Exonuclease</keyword>
<proteinExistence type="inferred from homology"/>
<dbReference type="InterPro" id="IPR027417">
    <property type="entry name" value="P-loop_NTPase"/>
</dbReference>
<protein>
    <recommendedName>
        <fullName evidence="3">Nuclease SbcCD subunit C</fullName>
    </recommendedName>
</protein>
<feature type="coiled-coil region" evidence="4">
    <location>
        <begin position="546"/>
        <end position="573"/>
    </location>
</feature>
<comment type="subunit">
    <text evidence="2">Heterodimer of SbcC and SbcD.</text>
</comment>
<feature type="coiled-coil region" evidence="4">
    <location>
        <begin position="765"/>
        <end position="859"/>
    </location>
</feature>
<name>A0A368XAJ1_9BACI</name>
<evidence type="ECO:0000256" key="1">
    <source>
        <dbReference type="ARBA" id="ARBA00006930"/>
    </source>
</evidence>
<dbReference type="RefSeq" id="WP_114353848.1">
    <property type="nucleotide sequence ID" value="NZ_QPJJ01000012.1"/>
</dbReference>
<dbReference type="GO" id="GO:0006302">
    <property type="term" value="P:double-strand break repair"/>
    <property type="evidence" value="ECO:0007669"/>
    <property type="project" value="InterPro"/>
</dbReference>
<dbReference type="EMBL" id="QPJJ01000012">
    <property type="protein sequence ID" value="RCW64970.1"/>
    <property type="molecule type" value="Genomic_DNA"/>
</dbReference>
<feature type="coiled-coil region" evidence="4">
    <location>
        <begin position="278"/>
        <end position="510"/>
    </location>
</feature>
<keyword evidence="4" id="KW-0175">Coiled coil</keyword>
<feature type="domain" description="Rad50/SbcC-type AAA" evidence="5">
    <location>
        <begin position="6"/>
        <end position="293"/>
    </location>
</feature>
<dbReference type="PANTHER" id="PTHR32114">
    <property type="entry name" value="ABC TRANSPORTER ABCH.3"/>
    <property type="match status" value="1"/>
</dbReference>
<dbReference type="PANTHER" id="PTHR32114:SF2">
    <property type="entry name" value="ABC TRANSPORTER ABCH.3"/>
    <property type="match status" value="1"/>
</dbReference>
<accession>A0A368XAJ1</accession>
<dbReference type="AlphaFoldDB" id="A0A368XAJ1"/>
<keyword evidence="6" id="KW-0540">Nuclease</keyword>
<organism evidence="6 7">
    <name type="scientific">Saliterribacillus persicus</name>
    <dbReference type="NCBI Taxonomy" id="930114"/>
    <lineage>
        <taxon>Bacteria</taxon>
        <taxon>Bacillati</taxon>
        <taxon>Bacillota</taxon>
        <taxon>Bacilli</taxon>
        <taxon>Bacillales</taxon>
        <taxon>Bacillaceae</taxon>
        <taxon>Saliterribacillus</taxon>
    </lineage>
</organism>
<evidence type="ECO:0000256" key="3">
    <source>
        <dbReference type="ARBA" id="ARBA00013368"/>
    </source>
</evidence>
<dbReference type="SUPFAM" id="SSF52540">
    <property type="entry name" value="P-loop containing nucleoside triphosphate hydrolases"/>
    <property type="match status" value="1"/>
</dbReference>
<dbReference type="GO" id="GO:0016887">
    <property type="term" value="F:ATP hydrolysis activity"/>
    <property type="evidence" value="ECO:0007669"/>
    <property type="project" value="InterPro"/>
</dbReference>
<feature type="coiled-coil region" evidence="4">
    <location>
        <begin position="186"/>
        <end position="213"/>
    </location>
</feature>
<dbReference type="Proteomes" id="UP000252585">
    <property type="component" value="Unassembled WGS sequence"/>
</dbReference>
<dbReference type="Gene3D" id="3.40.50.300">
    <property type="entry name" value="P-loop containing nucleotide triphosphate hydrolases"/>
    <property type="match status" value="2"/>
</dbReference>
<feature type="coiled-coil region" evidence="4">
    <location>
        <begin position="604"/>
        <end position="648"/>
    </location>
</feature>